<reference evidence="3 4" key="1">
    <citation type="journal article" date="2018" name="BMC Genomics">
        <title>Genomic comparison of Trypanosoma conorhini and Trypanosoma rangeli to Trypanosoma cruzi strains of high and low virulence.</title>
        <authorList>
            <person name="Bradwell K.R."/>
            <person name="Koparde V.N."/>
            <person name="Matveyev A.V."/>
            <person name="Serrano M.G."/>
            <person name="Alves J.M."/>
            <person name="Parikh H."/>
            <person name="Huang B."/>
            <person name="Lee V."/>
            <person name="Espinosa-Alvarez O."/>
            <person name="Ortiz P.A."/>
            <person name="Costa-Martins A.G."/>
            <person name="Teixeira M.M."/>
            <person name="Buck G.A."/>
        </authorList>
    </citation>
    <scope>NUCLEOTIDE SEQUENCE [LARGE SCALE GENOMIC DNA]</scope>
    <source>
        <strain evidence="3 4">025E</strain>
    </source>
</reference>
<keyword evidence="4" id="KW-1185">Reference proteome</keyword>
<dbReference type="PROSITE" id="PS01129">
    <property type="entry name" value="PSI_RLU"/>
    <property type="match status" value="1"/>
</dbReference>
<dbReference type="AlphaFoldDB" id="A0A3S5IUF7"/>
<dbReference type="GeneID" id="40315861"/>
<dbReference type="Proteomes" id="UP000284403">
    <property type="component" value="Unassembled WGS sequence"/>
</dbReference>
<feature type="region of interest" description="Disordered" evidence="1">
    <location>
        <begin position="1"/>
        <end position="47"/>
    </location>
</feature>
<feature type="domain" description="Pseudouridine synthase RsuA/RluA-like" evidence="2">
    <location>
        <begin position="552"/>
        <end position="595"/>
    </location>
</feature>
<evidence type="ECO:0000313" key="4">
    <source>
        <dbReference type="Proteomes" id="UP000284403"/>
    </source>
</evidence>
<feature type="compositionally biased region" description="Acidic residues" evidence="1">
    <location>
        <begin position="1"/>
        <end position="10"/>
    </location>
</feature>
<dbReference type="RefSeq" id="XP_029230776.1">
    <property type="nucleotide sequence ID" value="XM_029369179.1"/>
</dbReference>
<dbReference type="InterPro" id="IPR006224">
    <property type="entry name" value="PsdUridine_synth_RluA-like_CS"/>
</dbReference>
<dbReference type="InterPro" id="IPR006145">
    <property type="entry name" value="PsdUridine_synth_RsuA/RluA"/>
</dbReference>
<organism evidence="3 4">
    <name type="scientific">Trypanosoma conorhini</name>
    <dbReference type="NCBI Taxonomy" id="83891"/>
    <lineage>
        <taxon>Eukaryota</taxon>
        <taxon>Discoba</taxon>
        <taxon>Euglenozoa</taxon>
        <taxon>Kinetoplastea</taxon>
        <taxon>Metakinetoplastina</taxon>
        <taxon>Trypanosomatida</taxon>
        <taxon>Trypanosomatidae</taxon>
        <taxon>Trypanosoma</taxon>
    </lineage>
</organism>
<evidence type="ECO:0000259" key="2">
    <source>
        <dbReference type="Pfam" id="PF00849"/>
    </source>
</evidence>
<dbReference type="Pfam" id="PF00849">
    <property type="entry name" value="PseudoU_synth_2"/>
    <property type="match status" value="2"/>
</dbReference>
<dbReference type="PANTHER" id="PTHR21600:SF40">
    <property type="entry name" value="PSEUDOURIDYLATE SYNTHASE RPUSD2"/>
    <property type="match status" value="1"/>
</dbReference>
<dbReference type="InterPro" id="IPR020103">
    <property type="entry name" value="PsdUridine_synth_cat_dom_sf"/>
</dbReference>
<dbReference type="GO" id="GO:0000455">
    <property type="term" value="P:enzyme-directed rRNA pseudouridine synthesis"/>
    <property type="evidence" value="ECO:0007669"/>
    <property type="project" value="TreeGrafter"/>
</dbReference>
<comment type="caution">
    <text evidence="3">The sequence shown here is derived from an EMBL/GenBank/DDBJ whole genome shotgun (WGS) entry which is preliminary data.</text>
</comment>
<feature type="domain" description="Pseudouridine synthase RsuA/RluA-like" evidence="2">
    <location>
        <begin position="234"/>
        <end position="397"/>
    </location>
</feature>
<dbReference type="GO" id="GO:0009982">
    <property type="term" value="F:pseudouridine synthase activity"/>
    <property type="evidence" value="ECO:0007669"/>
    <property type="project" value="InterPro"/>
</dbReference>
<proteinExistence type="predicted"/>
<dbReference type="PANTHER" id="PTHR21600">
    <property type="entry name" value="MITOCHONDRIAL RNA PSEUDOURIDINE SYNTHASE"/>
    <property type="match status" value="1"/>
</dbReference>
<sequence>MRPPDNDDEDAHSPGDRHPLFVEAACPRDDSSSSNNNNNGSSGGGGGGEDAVAANGAACVRVLAVVPYTFTFSAPVKGRWLGLPLLTVFAKEFAYIPPVSAGNTRPRASLDPRITIPAYVEELRGGLLWLRGREAECRAAGDAYAEELRRLRLPLCAAAGAEASGEPPAEIVGTGPDAAAARALLAALAPRLLLRQKDVILHRVLRREAPMPYGDPLQLLRYDHVPRGSPPRRLLVVRKPHGLPVHPSGRCRKNSVTAILEDVFGGVDAHRYCAVPLEGEEDVAQMRPPPAAGVECVAIRHKRYGFELIRVWVGDGYVARDAWEELRSLLTRQPAHGLKAFVVHRLDTATSGVLLFGLDSASARATAELLAQKGPADDTDAAAPGVGCTKQYLARVHGRFDVAALAATQHHCSCASSLPRCLSQALRAGSGDCDDDDGDEARCWLRVERPIGCLSYHESLYWCPDGALTRSWLEARGAREKLQPQGAAAAKRQAAGRKRGAHCDAAALEAKHERMRQLTVGGRATEASDAGMGSDACRRPDGAAAELQTQRLKESLKPAVTLLRLLAYDAASDESVVECLLLTGRTHQVRVHLASVGHPVCGDTKYNRLAAGTPSALLREAPQDEAGDAESLLSHGICLHAWRYTLCYAAGAAPEVLEAPPPAWGSVAGNDGAVRADARAPACA</sequence>
<name>A0A3S5IUF7_9TRYP</name>
<dbReference type="GO" id="GO:0003723">
    <property type="term" value="F:RNA binding"/>
    <property type="evidence" value="ECO:0007669"/>
    <property type="project" value="InterPro"/>
</dbReference>
<gene>
    <name evidence="3" type="ORF">Tco025E_02250</name>
</gene>
<dbReference type="OrthoDB" id="424794at2759"/>
<evidence type="ECO:0000313" key="3">
    <source>
        <dbReference type="EMBL" id="RNF25570.1"/>
    </source>
</evidence>
<dbReference type="EMBL" id="MKKU01000083">
    <property type="protein sequence ID" value="RNF25570.1"/>
    <property type="molecule type" value="Genomic_DNA"/>
</dbReference>
<evidence type="ECO:0000256" key="1">
    <source>
        <dbReference type="SAM" id="MobiDB-lite"/>
    </source>
</evidence>
<protein>
    <recommendedName>
        <fullName evidence="2">Pseudouridine synthase RsuA/RluA-like domain-containing protein</fullName>
    </recommendedName>
</protein>
<dbReference type="Gene3D" id="3.30.2350.10">
    <property type="entry name" value="Pseudouridine synthase"/>
    <property type="match status" value="2"/>
</dbReference>
<feature type="compositionally biased region" description="Basic and acidic residues" evidence="1">
    <location>
        <begin position="11"/>
        <end position="31"/>
    </location>
</feature>
<accession>A0A3S5IUF7</accession>
<dbReference type="SUPFAM" id="SSF55120">
    <property type="entry name" value="Pseudouridine synthase"/>
    <property type="match status" value="1"/>
</dbReference>
<dbReference type="InterPro" id="IPR050188">
    <property type="entry name" value="RluA_PseudoU_synthase"/>
</dbReference>